<dbReference type="SUPFAM" id="SSF47090">
    <property type="entry name" value="PGBD-like"/>
    <property type="match status" value="1"/>
</dbReference>
<protein>
    <recommendedName>
        <fullName evidence="10">Peptidoglycan binding-like domain-containing protein</fullName>
    </recommendedName>
</protein>
<keyword evidence="9" id="KW-1185">Reference proteome</keyword>
<dbReference type="GO" id="GO:0004180">
    <property type="term" value="F:carboxypeptidase activity"/>
    <property type="evidence" value="ECO:0007669"/>
    <property type="project" value="UniProtKB-ARBA"/>
</dbReference>
<dbReference type="CDD" id="cd16913">
    <property type="entry name" value="YkuD_like"/>
    <property type="match status" value="1"/>
</dbReference>
<evidence type="ECO:0008006" key="10">
    <source>
        <dbReference type="Google" id="ProtNLM"/>
    </source>
</evidence>
<dbReference type="GO" id="GO:0071555">
    <property type="term" value="P:cell wall organization"/>
    <property type="evidence" value="ECO:0007669"/>
    <property type="project" value="UniProtKB-KW"/>
</dbReference>
<evidence type="ECO:0000256" key="6">
    <source>
        <dbReference type="ARBA" id="ARBA00023316"/>
    </source>
</evidence>
<evidence type="ECO:0000313" key="8">
    <source>
        <dbReference type="EMBL" id="AKF05109.1"/>
    </source>
</evidence>
<dbReference type="GO" id="GO:0016740">
    <property type="term" value="F:transferase activity"/>
    <property type="evidence" value="ECO:0007669"/>
    <property type="project" value="UniProtKB-KW"/>
</dbReference>
<dbReference type="InterPro" id="IPR036366">
    <property type="entry name" value="PGBDSf"/>
</dbReference>
<dbReference type="RefSeq" id="WP_053232381.1">
    <property type="nucleotide sequence ID" value="NZ_CP011125.1"/>
</dbReference>
<evidence type="ECO:0000313" key="9">
    <source>
        <dbReference type="Proteomes" id="UP000034883"/>
    </source>
</evidence>
<keyword evidence="3" id="KW-0808">Transferase</keyword>
<keyword evidence="6" id="KW-0961">Cell wall biogenesis/degradation</keyword>
<dbReference type="GO" id="GO:0008360">
    <property type="term" value="P:regulation of cell shape"/>
    <property type="evidence" value="ECO:0007669"/>
    <property type="project" value="UniProtKB-KW"/>
</dbReference>
<keyword evidence="5" id="KW-0573">Peptidoglycan synthesis</keyword>
<proteinExistence type="inferred from homology"/>
<comment type="pathway">
    <text evidence="1">Cell wall biogenesis; peptidoglycan biosynthesis.</text>
</comment>
<evidence type="ECO:0000256" key="7">
    <source>
        <dbReference type="SAM" id="MobiDB-lite"/>
    </source>
</evidence>
<accession>A0A0F6SEF6</accession>
<dbReference type="Proteomes" id="UP000034883">
    <property type="component" value="Chromosome"/>
</dbReference>
<dbReference type="InterPro" id="IPR038063">
    <property type="entry name" value="Transpep_catalytic_dom"/>
</dbReference>
<feature type="region of interest" description="Disordered" evidence="7">
    <location>
        <begin position="24"/>
        <end position="53"/>
    </location>
</feature>
<evidence type="ECO:0000256" key="1">
    <source>
        <dbReference type="ARBA" id="ARBA00004752"/>
    </source>
</evidence>
<dbReference type="OrthoDB" id="5481135at2"/>
<dbReference type="UniPathway" id="UPA00219"/>
<comment type="similarity">
    <text evidence="2">Belongs to the YkuD family.</text>
</comment>
<sequence>MIALGCLVGLVACGDVEVVNAPAEAPPRSQGQVAAPGEGESGGGEPEVVDARPPPMHQPIPLWENGRPGEMVDAATAREQGYVVVDLGEEWTPYLFTTRGNAAEAETPNAYRATYLALARGEFPNDHHGERARGDKYLELYGIMPTLGLLRQRMRHTSSLECVASLDVEPLRTFEGFIAYENRDSGRNFVRTVRILENQVGEIVRNQRVEAPEAIDAARLSDRDARRYAEWQRTMPRFRAIRAAQQRLECEGYYEGKGEYVSGGLDWPTHEALAEFERRHRIYGWGFLGRETLDMLRRSPLEGDQEAVVRVLTERAMHAAGVIEDGSIGERQFRGEDGAQHEVPNLEGQIRSNVIEAFGLQSAESTLAFLEQLGELAPEAEHLVAIRAPQLPEYYDGNMDLSVEIDRGDVWYEFPYDDAGQERAQPAERRPRLTIFTTYRGQRIPLSRIGTTIGGWRSEQIEGRTWWKYKNSPPGPVIWHQIVAAPVWLPPESTPHRELLSRVPRGRGAEAYRVNYHEVGPSYASAYGLVAAYHIRYREDADGTLRFGPDEGIRTHGSVDYMSIMRRHSHGCHRLHNHMAVRLMSFVLAHRPHVRVGQQALGFRRELEHEGHTYQMALDRGGYVFQLAQPIHVEVLEGRVRGERETPIEFPLPRWDSTYGAYMLPDGGAVAISRTGGMRAVPVPVPDGGVPMIVAPAFDGGVRPAMPVAPVLPTAPVTPTATVPR</sequence>
<evidence type="ECO:0000256" key="3">
    <source>
        <dbReference type="ARBA" id="ARBA00022679"/>
    </source>
</evidence>
<dbReference type="GO" id="GO:0009252">
    <property type="term" value="P:peptidoglycan biosynthetic process"/>
    <property type="evidence" value="ECO:0007669"/>
    <property type="project" value="UniProtKB-UniPathway"/>
</dbReference>
<dbReference type="KEGG" id="samy:DB32_002258"/>
<organism evidence="8 9">
    <name type="scientific">Sandaracinus amylolyticus</name>
    <dbReference type="NCBI Taxonomy" id="927083"/>
    <lineage>
        <taxon>Bacteria</taxon>
        <taxon>Pseudomonadati</taxon>
        <taxon>Myxococcota</taxon>
        <taxon>Polyangia</taxon>
        <taxon>Polyangiales</taxon>
        <taxon>Sandaracinaceae</taxon>
        <taxon>Sandaracinus</taxon>
    </lineage>
</organism>
<dbReference type="InterPro" id="IPR036365">
    <property type="entry name" value="PGBD-like_sf"/>
</dbReference>
<reference evidence="8 9" key="1">
    <citation type="submission" date="2015-03" db="EMBL/GenBank/DDBJ databases">
        <title>Genome assembly of Sandaracinus amylolyticus DSM 53668.</title>
        <authorList>
            <person name="Sharma G."/>
            <person name="Subramanian S."/>
        </authorList>
    </citation>
    <scope>NUCLEOTIDE SEQUENCE [LARGE SCALE GENOMIC DNA]</scope>
    <source>
        <strain evidence="8 9">DSM 53668</strain>
    </source>
</reference>
<dbReference type="AlphaFoldDB" id="A0A0F6SEF6"/>
<dbReference type="Gene3D" id="1.10.101.10">
    <property type="entry name" value="PGBD-like superfamily/PGBD"/>
    <property type="match status" value="1"/>
</dbReference>
<evidence type="ECO:0000256" key="5">
    <source>
        <dbReference type="ARBA" id="ARBA00022984"/>
    </source>
</evidence>
<evidence type="ECO:0000256" key="4">
    <source>
        <dbReference type="ARBA" id="ARBA00022960"/>
    </source>
</evidence>
<dbReference type="EMBL" id="CP011125">
    <property type="protein sequence ID" value="AKF05109.1"/>
    <property type="molecule type" value="Genomic_DNA"/>
</dbReference>
<dbReference type="SUPFAM" id="SSF141523">
    <property type="entry name" value="L,D-transpeptidase catalytic domain-like"/>
    <property type="match status" value="1"/>
</dbReference>
<gene>
    <name evidence="8" type="ORF">DB32_002258</name>
</gene>
<keyword evidence="4" id="KW-0133">Cell shape</keyword>
<name>A0A0F6SEF6_9BACT</name>
<dbReference type="InterPro" id="IPR005490">
    <property type="entry name" value="LD_TPept_cat_dom"/>
</dbReference>
<evidence type="ECO:0000256" key="2">
    <source>
        <dbReference type="ARBA" id="ARBA00005992"/>
    </source>
</evidence>